<feature type="domain" description="K Homology" evidence="4">
    <location>
        <begin position="105"/>
        <end position="190"/>
    </location>
</feature>
<keyword evidence="6" id="KW-1185">Reference proteome</keyword>
<feature type="compositionally biased region" description="Low complexity" evidence="3">
    <location>
        <begin position="655"/>
        <end position="668"/>
    </location>
</feature>
<feature type="domain" description="K Homology" evidence="4">
    <location>
        <begin position="236"/>
        <end position="315"/>
    </location>
</feature>
<evidence type="ECO:0000313" key="5">
    <source>
        <dbReference type="EMBL" id="KAJ8598666.1"/>
    </source>
</evidence>
<organism evidence="5 6">
    <name type="scientific">Chrysophaeum taylorii</name>
    <dbReference type="NCBI Taxonomy" id="2483200"/>
    <lineage>
        <taxon>Eukaryota</taxon>
        <taxon>Sar</taxon>
        <taxon>Stramenopiles</taxon>
        <taxon>Ochrophyta</taxon>
        <taxon>Pelagophyceae</taxon>
        <taxon>Pelagomonadales</taxon>
        <taxon>Pelagomonadaceae</taxon>
        <taxon>Chrysophaeum</taxon>
    </lineage>
</organism>
<dbReference type="InterPro" id="IPR036612">
    <property type="entry name" value="KH_dom_type_1_sf"/>
</dbReference>
<evidence type="ECO:0000256" key="3">
    <source>
        <dbReference type="SAM" id="MobiDB-lite"/>
    </source>
</evidence>
<comment type="caution">
    <text evidence="5">The sequence shown here is derived from an EMBL/GenBank/DDBJ whole genome shotgun (WGS) entry which is preliminary data.</text>
</comment>
<dbReference type="Proteomes" id="UP001230188">
    <property type="component" value="Unassembled WGS sequence"/>
</dbReference>
<proteinExistence type="predicted"/>
<dbReference type="InterPro" id="IPR004087">
    <property type="entry name" value="KH_dom"/>
</dbReference>
<dbReference type="GO" id="GO:0003723">
    <property type="term" value="F:RNA binding"/>
    <property type="evidence" value="ECO:0007669"/>
    <property type="project" value="UniProtKB-UniRule"/>
</dbReference>
<feature type="compositionally biased region" description="Pro residues" evidence="3">
    <location>
        <begin position="643"/>
        <end position="654"/>
    </location>
</feature>
<evidence type="ECO:0000313" key="6">
    <source>
        <dbReference type="Proteomes" id="UP001230188"/>
    </source>
</evidence>
<feature type="compositionally biased region" description="Basic and acidic residues" evidence="3">
    <location>
        <begin position="585"/>
        <end position="598"/>
    </location>
</feature>
<gene>
    <name evidence="5" type="ORF">CTAYLR_003077</name>
</gene>
<feature type="region of interest" description="Disordered" evidence="3">
    <location>
        <begin position="639"/>
        <end position="707"/>
    </location>
</feature>
<dbReference type="CDD" id="cd00105">
    <property type="entry name" value="KH-I"/>
    <property type="match status" value="1"/>
</dbReference>
<dbReference type="Pfam" id="PF22675">
    <property type="entry name" value="KH-I_KHDC4-BBP"/>
    <property type="match status" value="1"/>
</dbReference>
<feature type="region of interest" description="Disordered" evidence="3">
    <location>
        <begin position="559"/>
        <end position="616"/>
    </location>
</feature>
<dbReference type="PANTHER" id="PTHR10288">
    <property type="entry name" value="KH DOMAIN CONTAINING RNA BINDING PROTEIN"/>
    <property type="match status" value="1"/>
</dbReference>
<feature type="domain" description="K Homology" evidence="4">
    <location>
        <begin position="413"/>
        <end position="486"/>
    </location>
</feature>
<dbReference type="EMBL" id="JAQMWT010000667">
    <property type="protein sequence ID" value="KAJ8598666.1"/>
    <property type="molecule type" value="Genomic_DNA"/>
</dbReference>
<dbReference type="SMART" id="SM00322">
    <property type="entry name" value="KH"/>
    <property type="match status" value="4"/>
</dbReference>
<dbReference type="InterPro" id="IPR055256">
    <property type="entry name" value="KH_1_KHDC4/BBP-like"/>
</dbReference>
<dbReference type="InterPro" id="IPR004088">
    <property type="entry name" value="KH_dom_type_1"/>
</dbReference>
<name>A0AAD7XHK7_9STRA</name>
<evidence type="ECO:0000256" key="1">
    <source>
        <dbReference type="ARBA" id="ARBA00022737"/>
    </source>
</evidence>
<evidence type="ECO:0000259" key="4">
    <source>
        <dbReference type="SMART" id="SM00322"/>
    </source>
</evidence>
<keyword evidence="2" id="KW-0694">RNA-binding</keyword>
<protein>
    <recommendedName>
        <fullName evidence="4">K Homology domain-containing protein</fullName>
    </recommendedName>
</protein>
<keyword evidence="1" id="KW-0677">Repeat</keyword>
<dbReference type="Pfam" id="PF00013">
    <property type="entry name" value="KH_1"/>
    <property type="match status" value="3"/>
</dbReference>
<feature type="compositionally biased region" description="Low complexity" evidence="3">
    <location>
        <begin position="599"/>
        <end position="612"/>
    </location>
</feature>
<reference evidence="5" key="1">
    <citation type="submission" date="2023-01" db="EMBL/GenBank/DDBJ databases">
        <title>Metagenome sequencing of chrysophaentin producing Chrysophaeum taylorii.</title>
        <authorList>
            <person name="Davison J."/>
            <person name="Bewley C."/>
        </authorList>
    </citation>
    <scope>NUCLEOTIDE SEQUENCE</scope>
    <source>
        <strain evidence="5">NIES-1699</strain>
    </source>
</reference>
<sequence length="707" mass="74809">MAAHIDDAVARAREIAQRLAGGSNGASSSSGNRGGFSSGPPIGGPSNAVAAAAAAAAQSLLQQHLGGGGAVANGAIQAPSRFSDDPAYEPMSLALRIAFSLRQTPRATRKIFVPVEPGTNFMGLLLGPRGATLKDMTDRTGARIIIRGKGSHREGDKISYDDENEPLHVLIDGPEDSVVRAAAEVEALLFDPASRQQLKQQQLNALGADDPNAGALVVAGGALASWHVQPNPPRLGETTFECKVPNSMVGLIIGRGGENIKRLQMDHNVRVQIAKEPEPPEFQQPDAPTSLRRIAMTGNHRGLETAKAEIDELLRSRPAFTPGGAPYGARCMMTMKIANDKVGLVIGKNGATIRGIQERTGANVRVPPVPDPDDPDYRTLQITADSDDRNLAAKSEIDQLVAEELAKQQGIFGSDTVLFPVPEACVGLVIGKGGETIHRLQAATGARIQIPNQAEPGTVPPVRAVQITGTPDAQQRAQFEITQLVAQHEAKHGSATMLPSSPPIDPFSQPGYMGDPYAYQWHQDQQQLHPGADPNAPYAADPNAAAAAAAAAYWGYPPQQVQHHQPGLVDPSQPPPPGVSGPDDLQSKDQKPDGDADHQGQPSQQQQQQQQQPLAPDAYYADFWNYVGWYGEETARQVYGAYAPPPGTPPPPGTVIPQQQQQQQHQVPTSEAAVSEKQEDVPPGTEPNPNDASASYEPLAAAEASGA</sequence>
<feature type="domain" description="K Homology" evidence="4">
    <location>
        <begin position="329"/>
        <end position="402"/>
    </location>
</feature>
<evidence type="ECO:0000256" key="2">
    <source>
        <dbReference type="PROSITE-ProRule" id="PRU00117"/>
    </source>
</evidence>
<feature type="region of interest" description="Disordered" evidence="3">
    <location>
        <begin position="492"/>
        <end position="517"/>
    </location>
</feature>
<feature type="region of interest" description="Disordered" evidence="3">
    <location>
        <begin position="20"/>
        <end position="42"/>
    </location>
</feature>
<dbReference type="PROSITE" id="PS50084">
    <property type="entry name" value="KH_TYPE_1"/>
    <property type="match status" value="4"/>
</dbReference>
<accession>A0AAD7XHK7</accession>
<dbReference type="AlphaFoldDB" id="A0AAD7XHK7"/>
<dbReference type="Gene3D" id="3.30.1370.10">
    <property type="entry name" value="K Homology domain, type 1"/>
    <property type="match status" value="4"/>
</dbReference>
<dbReference type="SUPFAM" id="SSF54791">
    <property type="entry name" value="Eukaryotic type KH-domain (KH-domain type I)"/>
    <property type="match status" value="4"/>
</dbReference>